<name>A0A9N9CCJ0_9GLOM</name>
<organism evidence="2 3">
    <name type="scientific">Acaulospora morrowiae</name>
    <dbReference type="NCBI Taxonomy" id="94023"/>
    <lineage>
        <taxon>Eukaryota</taxon>
        <taxon>Fungi</taxon>
        <taxon>Fungi incertae sedis</taxon>
        <taxon>Mucoromycota</taxon>
        <taxon>Glomeromycotina</taxon>
        <taxon>Glomeromycetes</taxon>
        <taxon>Diversisporales</taxon>
        <taxon>Acaulosporaceae</taxon>
        <taxon>Acaulospora</taxon>
    </lineage>
</organism>
<feature type="coiled-coil region" evidence="1">
    <location>
        <begin position="45"/>
        <end position="79"/>
    </location>
</feature>
<dbReference type="EMBL" id="CAJVPV010005808">
    <property type="protein sequence ID" value="CAG8596331.1"/>
    <property type="molecule type" value="Genomic_DNA"/>
</dbReference>
<reference evidence="2" key="1">
    <citation type="submission" date="2021-06" db="EMBL/GenBank/DDBJ databases">
        <authorList>
            <person name="Kallberg Y."/>
            <person name="Tangrot J."/>
            <person name="Rosling A."/>
        </authorList>
    </citation>
    <scope>NUCLEOTIDE SEQUENCE</scope>
    <source>
        <strain evidence="2">CL551</strain>
    </source>
</reference>
<protein>
    <submittedName>
        <fullName evidence="2">2654_t:CDS:1</fullName>
    </submittedName>
</protein>
<keyword evidence="3" id="KW-1185">Reference proteome</keyword>
<keyword evidence="1" id="KW-0175">Coiled coil</keyword>
<dbReference type="AlphaFoldDB" id="A0A9N9CCJ0"/>
<accession>A0A9N9CCJ0</accession>
<comment type="caution">
    <text evidence="2">The sequence shown here is derived from an EMBL/GenBank/DDBJ whole genome shotgun (WGS) entry which is preliminary data.</text>
</comment>
<sequence length="198" mass="23374">MEISQRMYSPSDYCAASSIIPCQMRQKLYDLSLNLRVYVFDKDIMKILEEEVERMFLSVDELEKVMHKLDTQIAELDDDDLLMTAVSLTEADHLDETFESDEEIDYCMSEHVYPDGDDGSKDRFNTSNINICANSMDPNCVTLNIWNKNDFRFNLMENELHDIHREVIFLIREMEENMERLERIMKKFMISGPQSQNQ</sequence>
<evidence type="ECO:0000313" key="3">
    <source>
        <dbReference type="Proteomes" id="UP000789342"/>
    </source>
</evidence>
<evidence type="ECO:0000256" key="1">
    <source>
        <dbReference type="SAM" id="Coils"/>
    </source>
</evidence>
<proteinExistence type="predicted"/>
<feature type="non-terminal residue" evidence="2">
    <location>
        <position position="198"/>
    </location>
</feature>
<dbReference type="Proteomes" id="UP000789342">
    <property type="component" value="Unassembled WGS sequence"/>
</dbReference>
<dbReference type="OrthoDB" id="2353927at2759"/>
<gene>
    <name evidence="2" type="ORF">AMORRO_LOCUS7580</name>
</gene>
<evidence type="ECO:0000313" key="2">
    <source>
        <dbReference type="EMBL" id="CAG8596331.1"/>
    </source>
</evidence>